<dbReference type="Proteomes" id="UP000095286">
    <property type="component" value="Unplaced"/>
</dbReference>
<reference evidence="2" key="1">
    <citation type="submission" date="2016-11" db="UniProtKB">
        <authorList>
            <consortium name="WormBaseParasite"/>
        </authorList>
    </citation>
    <scope>IDENTIFICATION</scope>
    <source>
        <strain evidence="2">KR3021</strain>
    </source>
</reference>
<evidence type="ECO:0000313" key="1">
    <source>
        <dbReference type="Proteomes" id="UP000095286"/>
    </source>
</evidence>
<evidence type="ECO:0000313" key="2">
    <source>
        <dbReference type="WBParaSite" id="RSKR_0000134000.1"/>
    </source>
</evidence>
<sequence length="540" mass="61572">MDIAKRKSPQNVNNNVKSANKSNTTPVKISATNTRFAGPNGNSSLFTTPDRPPPTLVPNAPKKPKKTRNTIAPNQTTLDSFFTRKTFPMAKQRLIFDENTCFEFTEKGLNYLKSRDNEAQIISETPTNSAVPIPTNNDVPITSQSTNTTVVDDATLMRQSPSNEILQSDERCYNKNLKRRLFQNDSDIAPKKSASQPFRIISSLEESNAKVTKGATFVFINFKTTGLIPSHIVSNISEMEEDLPEASFGSMLKSSMISVEHCFNEMPHITEISMRAVSRESYINAMNTFNDRNINKLVTSTDMTFQLNVPLDEYKLATYDAKVAQTKSMYLTSDMLRGKNFFHREWKMMKVYLENLKKPAVLVCHDGICFGFPVLLAEMLRDNAEDQKERNKMLNEFKAIEGLYFTDSTFTFKDLEANFVHEINLIKKKTNMKLDQKKEELFSSNFYTLAMKKRFNENWDDYLRNRKRLTESLDDLERGGSITNEDETFTLDSLNSTILGKHFTDLSHAAASTEVLMKVCLSYGQEFLKYSDNNCTSFNF</sequence>
<dbReference type="WBParaSite" id="RSKR_0000134000.1">
    <property type="protein sequence ID" value="RSKR_0000134000.1"/>
    <property type="gene ID" value="RSKR_0000134000"/>
</dbReference>
<accession>A0AC35TJW5</accession>
<organism evidence="1 2">
    <name type="scientific">Rhabditophanes sp. KR3021</name>
    <dbReference type="NCBI Taxonomy" id="114890"/>
    <lineage>
        <taxon>Eukaryota</taxon>
        <taxon>Metazoa</taxon>
        <taxon>Ecdysozoa</taxon>
        <taxon>Nematoda</taxon>
        <taxon>Chromadorea</taxon>
        <taxon>Rhabditida</taxon>
        <taxon>Tylenchina</taxon>
        <taxon>Panagrolaimomorpha</taxon>
        <taxon>Strongyloidoidea</taxon>
        <taxon>Alloionematidae</taxon>
        <taxon>Rhabditophanes</taxon>
    </lineage>
</organism>
<protein>
    <submittedName>
        <fullName evidence="2">Tyrosine-protein phosphatase domain-containing protein</fullName>
    </submittedName>
</protein>
<proteinExistence type="predicted"/>
<name>A0AC35TJW5_9BILA</name>